<dbReference type="InterPro" id="IPR016461">
    <property type="entry name" value="COMT-like"/>
</dbReference>
<evidence type="ECO:0000313" key="8">
    <source>
        <dbReference type="Proteomes" id="UP001197093"/>
    </source>
</evidence>
<feature type="active site" description="Proton acceptor" evidence="4">
    <location>
        <position position="319"/>
    </location>
</feature>
<accession>A0AAD4EQS8</accession>
<dbReference type="GO" id="GO:0008171">
    <property type="term" value="F:O-methyltransferase activity"/>
    <property type="evidence" value="ECO:0007669"/>
    <property type="project" value="InterPro"/>
</dbReference>
<dbReference type="InterPro" id="IPR012967">
    <property type="entry name" value="COMT_dimerisation"/>
</dbReference>
<dbReference type="Pfam" id="PF00891">
    <property type="entry name" value="Methyltransf_2"/>
    <property type="match status" value="1"/>
</dbReference>
<name>A0AAD4EQS8_9PEZI</name>
<dbReference type="SUPFAM" id="SSF46785">
    <property type="entry name" value="Winged helix' DNA-binding domain"/>
    <property type="match status" value="1"/>
</dbReference>
<reference evidence="7" key="1">
    <citation type="submission" date="2023-02" db="EMBL/GenBank/DDBJ databases">
        <authorList>
            <person name="Palmer J.M."/>
        </authorList>
    </citation>
    <scope>NUCLEOTIDE SEQUENCE</scope>
    <source>
        <strain evidence="7">FW57</strain>
    </source>
</reference>
<dbReference type="Gene3D" id="3.40.50.150">
    <property type="entry name" value="Vaccinia Virus protein VP39"/>
    <property type="match status" value="1"/>
</dbReference>
<evidence type="ECO:0008006" key="9">
    <source>
        <dbReference type="Google" id="ProtNLM"/>
    </source>
</evidence>
<dbReference type="Pfam" id="PF08100">
    <property type="entry name" value="Dimerisation"/>
    <property type="match status" value="1"/>
</dbReference>
<dbReference type="SUPFAM" id="SSF53335">
    <property type="entry name" value="S-adenosyl-L-methionine-dependent methyltransferases"/>
    <property type="match status" value="1"/>
</dbReference>
<dbReference type="Proteomes" id="UP001197093">
    <property type="component" value="Unassembled WGS sequence"/>
</dbReference>
<dbReference type="InterPro" id="IPR029063">
    <property type="entry name" value="SAM-dependent_MTases_sf"/>
</dbReference>
<gene>
    <name evidence="7" type="ORF">NEMBOFW57_010144</name>
</gene>
<organism evidence="7 8">
    <name type="scientific">Staphylotrichum longicolle</name>
    <dbReference type="NCBI Taxonomy" id="669026"/>
    <lineage>
        <taxon>Eukaryota</taxon>
        <taxon>Fungi</taxon>
        <taxon>Dikarya</taxon>
        <taxon>Ascomycota</taxon>
        <taxon>Pezizomycotina</taxon>
        <taxon>Sordariomycetes</taxon>
        <taxon>Sordariomycetidae</taxon>
        <taxon>Sordariales</taxon>
        <taxon>Chaetomiaceae</taxon>
        <taxon>Staphylotrichum</taxon>
    </lineage>
</organism>
<dbReference type="PANTHER" id="PTHR43712">
    <property type="entry name" value="PUTATIVE (AFU_ORTHOLOGUE AFUA_4G14580)-RELATED"/>
    <property type="match status" value="1"/>
</dbReference>
<keyword evidence="1" id="KW-0489">Methyltransferase</keyword>
<dbReference type="AlphaFoldDB" id="A0AAD4EQS8"/>
<protein>
    <recommendedName>
        <fullName evidence="9">O-methyltransferase domain-containing protein</fullName>
    </recommendedName>
</protein>
<keyword evidence="2" id="KW-0808">Transferase</keyword>
<evidence type="ECO:0000256" key="1">
    <source>
        <dbReference type="ARBA" id="ARBA00022603"/>
    </source>
</evidence>
<dbReference type="Gene3D" id="1.10.10.10">
    <property type="entry name" value="Winged helix-like DNA-binding domain superfamily/Winged helix DNA-binding domain"/>
    <property type="match status" value="1"/>
</dbReference>
<evidence type="ECO:0000256" key="3">
    <source>
        <dbReference type="ARBA" id="ARBA00022691"/>
    </source>
</evidence>
<dbReference type="InterPro" id="IPR036390">
    <property type="entry name" value="WH_DNA-bd_sf"/>
</dbReference>
<evidence type="ECO:0000259" key="6">
    <source>
        <dbReference type="Pfam" id="PF08100"/>
    </source>
</evidence>
<keyword evidence="3" id="KW-0949">S-adenosyl-L-methionine</keyword>
<evidence type="ECO:0000313" key="7">
    <source>
        <dbReference type="EMBL" id="KAG7285515.1"/>
    </source>
</evidence>
<evidence type="ECO:0000256" key="2">
    <source>
        <dbReference type="ARBA" id="ARBA00022679"/>
    </source>
</evidence>
<feature type="domain" description="O-methyltransferase C-terminal" evidence="5">
    <location>
        <begin position="243"/>
        <end position="387"/>
    </location>
</feature>
<feature type="domain" description="O-methyltransferase dimerisation" evidence="6">
    <location>
        <begin position="72"/>
        <end position="139"/>
    </location>
</feature>
<dbReference type="PANTHER" id="PTHR43712:SF18">
    <property type="entry name" value="PUTATIVE (AFU_ORTHOLOGUE AFUA_4G14240)-RELATED"/>
    <property type="match status" value="1"/>
</dbReference>
<dbReference type="GO" id="GO:0032259">
    <property type="term" value="P:methylation"/>
    <property type="evidence" value="ECO:0007669"/>
    <property type="project" value="UniProtKB-KW"/>
</dbReference>
<comment type="caution">
    <text evidence="7">The sequence shown here is derived from an EMBL/GenBank/DDBJ whole genome shotgun (WGS) entry which is preliminary data.</text>
</comment>
<evidence type="ECO:0000259" key="5">
    <source>
        <dbReference type="Pfam" id="PF00891"/>
    </source>
</evidence>
<dbReference type="InterPro" id="IPR001077">
    <property type="entry name" value="COMT_C"/>
</dbReference>
<keyword evidence="8" id="KW-1185">Reference proteome</keyword>
<dbReference type="InterPro" id="IPR036388">
    <property type="entry name" value="WH-like_DNA-bd_sf"/>
</dbReference>
<evidence type="ECO:0000256" key="4">
    <source>
        <dbReference type="PIRSR" id="PIRSR005739-1"/>
    </source>
</evidence>
<proteinExistence type="predicted"/>
<dbReference type="PIRSF" id="PIRSF005739">
    <property type="entry name" value="O-mtase"/>
    <property type="match status" value="1"/>
</dbReference>
<sequence length="408" mass="44878">MPPSALADKLDALVERLSKVAQDVRAGVVSLETDTPRRMGVAQVGTELINTVTLPEDQIHLFLPQLVHLTAVRVFIEWNGFDAIPQEDGATISYADLAAKIGGDPSLITRIARTLVANNTLKQVQTDHVAHTAYSRLLATPPHRAVLKLEFDDYLASFLSLPRYFARFGLRDPTDRLQTPLAFAQDRLGASAWDIWNSDPERLAGFMMTMTVMEAWAPARNPYDFGWVAQHPAAAKDGAERVLLVDVGGGRGHALGRILRENPGIEGRRCVLEDLKEVVGEVERERGEGLEGVRLVGMDFHAEQPVKNALVYHIRRCLHDYSDDESVAILRRLADAMAPDSRLLIVELIISDPPSAYQAALDLTMMVISGKERTLATWRDIVARAGLKITHVDVVEGGSGVVECMLGD</sequence>
<dbReference type="PROSITE" id="PS51683">
    <property type="entry name" value="SAM_OMT_II"/>
    <property type="match status" value="1"/>
</dbReference>
<dbReference type="EMBL" id="JAHCVI010000005">
    <property type="protein sequence ID" value="KAG7285515.1"/>
    <property type="molecule type" value="Genomic_DNA"/>
</dbReference>